<dbReference type="EMBL" id="HBUE01053774">
    <property type="protein sequence ID" value="CAG6465594.1"/>
    <property type="molecule type" value="Transcribed_RNA"/>
</dbReference>
<accession>A0A8D8AXQ4</accession>
<name>A0A8D8AXQ4_CULPI</name>
<protein>
    <submittedName>
        <fullName evidence="1">(northern house mosquito) hypothetical protein</fullName>
    </submittedName>
</protein>
<evidence type="ECO:0000313" key="1">
    <source>
        <dbReference type="EMBL" id="CAG6465594.1"/>
    </source>
</evidence>
<reference evidence="1" key="1">
    <citation type="submission" date="2021-05" db="EMBL/GenBank/DDBJ databases">
        <authorList>
            <person name="Alioto T."/>
            <person name="Alioto T."/>
            <person name="Gomez Garrido J."/>
        </authorList>
    </citation>
    <scope>NUCLEOTIDE SEQUENCE</scope>
</reference>
<sequence>MGLQGQQTVLPRLHDEAASVRRLAGAWPGLRFQWKLGMLIRRLNSSTGRIDCFCSKDTEAIDCCGSAAQTPAERYHWIRLAYTPLYLGCFGPAVAGRRQNLGKRLLDKQDS</sequence>
<proteinExistence type="predicted"/>
<organism evidence="1">
    <name type="scientific">Culex pipiens</name>
    <name type="common">House mosquito</name>
    <dbReference type="NCBI Taxonomy" id="7175"/>
    <lineage>
        <taxon>Eukaryota</taxon>
        <taxon>Metazoa</taxon>
        <taxon>Ecdysozoa</taxon>
        <taxon>Arthropoda</taxon>
        <taxon>Hexapoda</taxon>
        <taxon>Insecta</taxon>
        <taxon>Pterygota</taxon>
        <taxon>Neoptera</taxon>
        <taxon>Endopterygota</taxon>
        <taxon>Diptera</taxon>
        <taxon>Nematocera</taxon>
        <taxon>Culicoidea</taxon>
        <taxon>Culicidae</taxon>
        <taxon>Culicinae</taxon>
        <taxon>Culicini</taxon>
        <taxon>Culex</taxon>
        <taxon>Culex</taxon>
    </lineage>
</organism>
<dbReference type="AlphaFoldDB" id="A0A8D8AXQ4"/>